<keyword evidence="2" id="KW-1185">Reference proteome</keyword>
<sequence>MESPQFTKGVSSGAKDVVRDSKSPALFGLGQTESGFKGNRKYPLRRMIQFPSAYDAAIRAINRKARLYKLERADRSQWDFITPYGGKSEKLSFAAMQQMSQMCPILVNILTKEEGDVGFFRGVFKSFAMSKVWKILIGQGPSFIQCKCAPIVRQSRGASLQAKMVPQSAISELGSYEDAIEYYVCLNGHVLGEWMLEAGALVLADGGLCCIDEFDSMREHDRATIHEAMEQQTISIAKDKLWS</sequence>
<reference evidence="1 2" key="1">
    <citation type="journal article" date="2022" name="Plant J.">
        <title>Chromosome-level genome of Camellia lanceoleosa provides a valuable resource for understanding genome evolution and self-incompatibility.</title>
        <authorList>
            <person name="Gong W."/>
            <person name="Xiao S."/>
            <person name="Wang L."/>
            <person name="Liao Z."/>
            <person name="Chang Y."/>
            <person name="Mo W."/>
            <person name="Hu G."/>
            <person name="Li W."/>
            <person name="Zhao G."/>
            <person name="Zhu H."/>
            <person name="Hu X."/>
            <person name="Ji K."/>
            <person name="Xiang X."/>
            <person name="Song Q."/>
            <person name="Yuan D."/>
            <person name="Jin S."/>
            <person name="Zhang L."/>
        </authorList>
    </citation>
    <scope>NUCLEOTIDE SEQUENCE [LARGE SCALE GENOMIC DNA]</scope>
    <source>
        <strain evidence="1">SQ_2022a</strain>
    </source>
</reference>
<evidence type="ECO:0000313" key="2">
    <source>
        <dbReference type="Proteomes" id="UP001060215"/>
    </source>
</evidence>
<dbReference type="EMBL" id="CM045759">
    <property type="protein sequence ID" value="KAI8018840.1"/>
    <property type="molecule type" value="Genomic_DNA"/>
</dbReference>
<protein>
    <submittedName>
        <fullName evidence="1">EID1-like F-box protein 2</fullName>
    </submittedName>
</protein>
<evidence type="ECO:0000313" key="1">
    <source>
        <dbReference type="EMBL" id="KAI8018840.1"/>
    </source>
</evidence>
<organism evidence="1 2">
    <name type="scientific">Camellia lanceoleosa</name>
    <dbReference type="NCBI Taxonomy" id="1840588"/>
    <lineage>
        <taxon>Eukaryota</taxon>
        <taxon>Viridiplantae</taxon>
        <taxon>Streptophyta</taxon>
        <taxon>Embryophyta</taxon>
        <taxon>Tracheophyta</taxon>
        <taxon>Spermatophyta</taxon>
        <taxon>Magnoliopsida</taxon>
        <taxon>eudicotyledons</taxon>
        <taxon>Gunneridae</taxon>
        <taxon>Pentapetalae</taxon>
        <taxon>asterids</taxon>
        <taxon>Ericales</taxon>
        <taxon>Theaceae</taxon>
        <taxon>Camellia</taxon>
    </lineage>
</organism>
<accession>A0ACC0I280</accession>
<gene>
    <name evidence="1" type="ORF">LOK49_LG04G03019</name>
</gene>
<comment type="caution">
    <text evidence="1">The sequence shown here is derived from an EMBL/GenBank/DDBJ whole genome shotgun (WGS) entry which is preliminary data.</text>
</comment>
<proteinExistence type="predicted"/>
<dbReference type="Proteomes" id="UP001060215">
    <property type="component" value="Chromosome 2"/>
</dbReference>
<name>A0ACC0I280_9ERIC</name>